<evidence type="ECO:0000256" key="1">
    <source>
        <dbReference type="SAM" id="Coils"/>
    </source>
</evidence>
<accession>W8PCD1</accession>
<keyword evidence="1" id="KW-0175">Coiled coil</keyword>
<organism evidence="3 4">
    <name type="scientific">Reptilian orthoreovirus</name>
    <dbReference type="NCBI Taxonomy" id="226613"/>
    <lineage>
        <taxon>Viruses</taxon>
        <taxon>Riboviria</taxon>
        <taxon>Orthornavirae</taxon>
        <taxon>Duplornaviricota</taxon>
        <taxon>Resentoviricetes</taxon>
        <taxon>Reovirales</taxon>
        <taxon>Spinareoviridae</taxon>
        <taxon>Orthoreovirus</taxon>
        <taxon>Orthoreovirus reptilis</taxon>
    </lineage>
</organism>
<dbReference type="OrthoDB" id="16418at10239"/>
<sequence>MSGSRRLATLSRQKVDSSTKKKEKDIPSVPGALQFLKANKQTLAPHSSADGDSVPSNLSSQTTKASHIPSIPAAAFLKYQEDSLVDPTMDLAIGFKYKTTDDKIVCVTGKLPPSKAYLTLHTSFLSQFATYLCDENKQWLANMKSKCEIKPNMPLEEILNRMNQYAVTAYQLKLSEQNLPRIQDQLDKEATELMEMNMRDTMDGPLVLSKDSSSHVELDDLELEMLSKQEEDAEMMKCLALSAAEDRLKKSVKLAPLDVKLGEDEPVFKLRSTKSISKFFKSPTSDANDTDIPQRYQQVPVPTPRRVHVSDLPGRYDAEEYNTARAAFMTHRVYDLKSDNSASKDFISRYFGIMPRSRNGLWQSPTYTGVVFHAPGEDLSLQTVFIPSYEDGVMSLMADSTVVARFRIFDIADLIPEHASSLKEDGTRDSALERLLASNTVPCFTANALRWMMDDGRTDSIINKLSIRACIGFDPFYTRSTHDGLTEAAILMDDKWTLKSKQRMAARVAKLCAPSPAATLFHMSLKGRWEKVQSEFDRSGYVLGVLAMYLSQEQTQACSSIAVEKLNVEASQRETAAALQRANDQTHRDLESAVSSVKTLKEAIRRQATAQVDLEDEVARWKGVLMTYIDKHECLNTNKSEAELMITSGYPRSNVRNVMQARAALKQEVISKYKDMGADEALEMASCEQMKLRDQIDQLTAERTALEDDLARVIHELELSREERTRLENDYLALEHSLCMSAAKTHQIAHSTKLEHKDGDQWQTDALDIDPLPAPCETAAAVDLNEFCSDEW</sequence>
<dbReference type="GeneID" id="18733187"/>
<keyword evidence="4" id="KW-1185">Reference proteome</keyword>
<feature type="coiled-coil region" evidence="1">
    <location>
        <begin position="682"/>
        <end position="737"/>
    </location>
</feature>
<reference evidence="3 4" key="1">
    <citation type="journal article" date="2014" name="Arch. Virol.">
        <title>Whole-genome sequencing of a green bush viper reovirus reveals a shared evolutionary history between reptilian and unusual mammalian orthoreoviruses.</title>
        <authorList>
            <person name="Banyai K."/>
            <person name="Borzak R."/>
            <person name="Ihasz K."/>
            <person name="Feher E."/>
            <person name="Dan A."/>
            <person name="Jakab F."/>
            <person name="Papp T."/>
            <person name="Hetzel U."/>
            <person name="Marschang R.E."/>
            <person name="Farkas S.L."/>
        </authorList>
    </citation>
    <scope>NUCLEOTIDE SEQUENCE [LARGE SCALE GENOMIC DNA]</scope>
    <source>
        <strain evidence="3 4">47/02</strain>
    </source>
</reference>
<feature type="region of interest" description="Disordered" evidence="2">
    <location>
        <begin position="1"/>
        <end position="29"/>
    </location>
</feature>
<gene>
    <name evidence="3" type="primary">M1</name>
</gene>
<feature type="compositionally biased region" description="Basic and acidic residues" evidence="2">
    <location>
        <begin position="13"/>
        <end position="26"/>
    </location>
</feature>
<dbReference type="Proteomes" id="UP000201363">
    <property type="component" value="Genome"/>
</dbReference>
<evidence type="ECO:0000313" key="3">
    <source>
        <dbReference type="EMBL" id="AHL26966.1"/>
    </source>
</evidence>
<dbReference type="KEGG" id="vg:18733187"/>
<dbReference type="RefSeq" id="YP_009020575.1">
    <property type="nucleotide sequence ID" value="NC_023816.1"/>
</dbReference>
<feature type="region of interest" description="Disordered" evidence="2">
    <location>
        <begin position="44"/>
        <end position="65"/>
    </location>
</feature>
<name>W8PCD1_9REOV</name>
<evidence type="ECO:0000256" key="2">
    <source>
        <dbReference type="SAM" id="MobiDB-lite"/>
    </source>
</evidence>
<feature type="compositionally biased region" description="Polar residues" evidence="2">
    <location>
        <begin position="54"/>
        <end position="65"/>
    </location>
</feature>
<evidence type="ECO:0000313" key="4">
    <source>
        <dbReference type="Proteomes" id="UP000201363"/>
    </source>
</evidence>
<protein>
    <submittedName>
        <fullName evidence="3">MuNS</fullName>
    </submittedName>
</protein>
<dbReference type="EMBL" id="KC852158">
    <property type="protein sequence ID" value="AHL26966.1"/>
    <property type="molecule type" value="Genomic_RNA"/>
</dbReference>
<proteinExistence type="predicted"/>